<protein>
    <submittedName>
        <fullName evidence="2">YbaB/EbfC DNA-binding family protein</fullName>
    </submittedName>
</protein>
<keyword evidence="3" id="KW-1185">Reference proteome</keyword>
<dbReference type="GO" id="GO:0003677">
    <property type="term" value="F:DNA binding"/>
    <property type="evidence" value="ECO:0007669"/>
    <property type="project" value="UniProtKB-KW"/>
</dbReference>
<dbReference type="Gene3D" id="3.30.1310.10">
    <property type="entry name" value="Nucleoid-associated protein YbaB-like domain"/>
    <property type="match status" value="1"/>
</dbReference>
<dbReference type="InterPro" id="IPR004401">
    <property type="entry name" value="YbaB/EbfC"/>
</dbReference>
<dbReference type="STRING" id="117157.SAMN04489717_2499"/>
<accession>A0A1H1RPY2</accession>
<evidence type="ECO:0000313" key="2">
    <source>
        <dbReference type="EMBL" id="SDS37733.1"/>
    </source>
</evidence>
<gene>
    <name evidence="2" type="ORF">SAMN04489717_2499</name>
</gene>
<proteinExistence type="predicted"/>
<reference evidence="2 3" key="1">
    <citation type="submission" date="2016-10" db="EMBL/GenBank/DDBJ databases">
        <authorList>
            <person name="de Groot N.N."/>
        </authorList>
    </citation>
    <scope>NUCLEOTIDE SEQUENCE [LARGE SCALE GENOMIC DNA]</scope>
    <source>
        <strain evidence="2 3">DSM 22024</strain>
    </source>
</reference>
<evidence type="ECO:0000256" key="1">
    <source>
        <dbReference type="SAM" id="MobiDB-lite"/>
    </source>
</evidence>
<keyword evidence="2" id="KW-0238">DNA-binding</keyword>
<dbReference type="InterPro" id="IPR036894">
    <property type="entry name" value="YbaB-like_sf"/>
</dbReference>
<sequence>MTDQPHLTARDFTGVLDIAREAVASHLRSGEQAGPDAEVVSAEGTDGEGLVRATVTSDGRVASVDLTPKAVRLPAEDLAAAVVAAVNGAWDALAATVREKTRAQAAGSWDPARIMALQQAAAMRTGALIDKLASMNTAAGRVPRAGRTPNT</sequence>
<feature type="region of interest" description="Disordered" evidence="1">
    <location>
        <begin position="28"/>
        <end position="47"/>
    </location>
</feature>
<organism evidence="2 3">
    <name type="scientific">Actinopolymorpha singaporensis</name>
    <dbReference type="NCBI Taxonomy" id="117157"/>
    <lineage>
        <taxon>Bacteria</taxon>
        <taxon>Bacillati</taxon>
        <taxon>Actinomycetota</taxon>
        <taxon>Actinomycetes</taxon>
        <taxon>Propionibacteriales</taxon>
        <taxon>Actinopolymorphaceae</taxon>
        <taxon>Actinopolymorpha</taxon>
    </lineage>
</organism>
<dbReference type="RefSeq" id="WP_092653414.1">
    <property type="nucleotide sequence ID" value="NZ_LT629732.1"/>
</dbReference>
<dbReference type="EMBL" id="LT629732">
    <property type="protein sequence ID" value="SDS37733.1"/>
    <property type="molecule type" value="Genomic_DNA"/>
</dbReference>
<dbReference type="OrthoDB" id="9837527at2"/>
<dbReference type="Proteomes" id="UP000198983">
    <property type="component" value="Chromosome I"/>
</dbReference>
<dbReference type="AlphaFoldDB" id="A0A1H1RPY2"/>
<dbReference type="SUPFAM" id="SSF82607">
    <property type="entry name" value="YbaB-like"/>
    <property type="match status" value="1"/>
</dbReference>
<dbReference type="Pfam" id="PF02575">
    <property type="entry name" value="YbaB_DNA_bd"/>
    <property type="match status" value="1"/>
</dbReference>
<name>A0A1H1RPY2_9ACTN</name>
<evidence type="ECO:0000313" key="3">
    <source>
        <dbReference type="Proteomes" id="UP000198983"/>
    </source>
</evidence>